<dbReference type="OrthoDB" id="7306765at2"/>
<reference evidence="2 3" key="1">
    <citation type="submission" date="2019-07" db="EMBL/GenBank/DDBJ databases">
        <title>Whole genome shotgun sequence of Skermanella aerolata NBRC 106429.</title>
        <authorList>
            <person name="Hosoyama A."/>
            <person name="Uohara A."/>
            <person name="Ohji S."/>
            <person name="Ichikawa N."/>
        </authorList>
    </citation>
    <scope>NUCLEOTIDE SEQUENCE [LARGE SCALE GENOMIC DNA]</scope>
    <source>
        <strain evidence="2 3">NBRC 106429</strain>
    </source>
</reference>
<protein>
    <submittedName>
        <fullName evidence="2">Uncharacterized protein</fullName>
    </submittedName>
</protein>
<dbReference type="EMBL" id="BJYZ01000017">
    <property type="protein sequence ID" value="GEO39592.1"/>
    <property type="molecule type" value="Genomic_DNA"/>
</dbReference>
<dbReference type="AlphaFoldDB" id="A0A512DSZ8"/>
<evidence type="ECO:0000313" key="2">
    <source>
        <dbReference type="EMBL" id="GEO39592.1"/>
    </source>
</evidence>
<name>A0A512DSZ8_9PROT</name>
<dbReference type="RefSeq" id="WP_044427656.1">
    <property type="nucleotide sequence ID" value="NZ_BJYZ01000017.1"/>
</dbReference>
<organism evidence="2 3">
    <name type="scientific">Skermanella aerolata</name>
    <dbReference type="NCBI Taxonomy" id="393310"/>
    <lineage>
        <taxon>Bacteria</taxon>
        <taxon>Pseudomonadati</taxon>
        <taxon>Pseudomonadota</taxon>
        <taxon>Alphaproteobacteria</taxon>
        <taxon>Rhodospirillales</taxon>
        <taxon>Azospirillaceae</taxon>
        <taxon>Skermanella</taxon>
    </lineage>
</organism>
<keyword evidence="3" id="KW-1185">Reference proteome</keyword>
<accession>A0A512DSZ8</accession>
<evidence type="ECO:0000313" key="3">
    <source>
        <dbReference type="Proteomes" id="UP000321523"/>
    </source>
</evidence>
<feature type="region of interest" description="Disordered" evidence="1">
    <location>
        <begin position="1"/>
        <end position="43"/>
    </location>
</feature>
<dbReference type="Proteomes" id="UP000321523">
    <property type="component" value="Unassembled WGS sequence"/>
</dbReference>
<gene>
    <name evidence="2" type="ORF">SAE02_37400</name>
</gene>
<sequence>MVDTRPTGPNTHLPVRTDGGGSARAHAGRSVEEARPRRSHSGRVPTLKQLASLVVDGVLTLPPYYRRGMYLDLLV</sequence>
<evidence type="ECO:0000256" key="1">
    <source>
        <dbReference type="SAM" id="MobiDB-lite"/>
    </source>
</evidence>
<comment type="caution">
    <text evidence="2">The sequence shown here is derived from an EMBL/GenBank/DDBJ whole genome shotgun (WGS) entry which is preliminary data.</text>
</comment>
<proteinExistence type="predicted"/>